<comment type="caution">
    <text evidence="3">The sequence shown here is derived from an EMBL/GenBank/DDBJ whole genome shotgun (WGS) entry which is preliminary data.</text>
</comment>
<organism evidence="3 4">
    <name type="scientific">Aphanomyces euteiches</name>
    <dbReference type="NCBI Taxonomy" id="100861"/>
    <lineage>
        <taxon>Eukaryota</taxon>
        <taxon>Sar</taxon>
        <taxon>Stramenopiles</taxon>
        <taxon>Oomycota</taxon>
        <taxon>Saprolegniomycetes</taxon>
        <taxon>Saprolegniales</taxon>
        <taxon>Verrucalvaceae</taxon>
        <taxon>Aphanomyces</taxon>
    </lineage>
</organism>
<feature type="compositionally biased region" description="Polar residues" evidence="1">
    <location>
        <begin position="109"/>
        <end position="122"/>
    </location>
</feature>
<feature type="region of interest" description="Disordered" evidence="1">
    <location>
        <begin position="109"/>
        <end position="217"/>
    </location>
</feature>
<dbReference type="InterPro" id="IPR001478">
    <property type="entry name" value="PDZ"/>
</dbReference>
<dbReference type="EMBL" id="VJMJ01000009">
    <property type="protein sequence ID" value="KAF0744517.1"/>
    <property type="molecule type" value="Genomic_DNA"/>
</dbReference>
<dbReference type="InterPro" id="IPR036034">
    <property type="entry name" value="PDZ_sf"/>
</dbReference>
<dbReference type="SUPFAM" id="SSF50156">
    <property type="entry name" value="PDZ domain-like"/>
    <property type="match status" value="1"/>
</dbReference>
<evidence type="ECO:0000313" key="3">
    <source>
        <dbReference type="EMBL" id="KAF0744517.1"/>
    </source>
</evidence>
<gene>
    <name evidence="3" type="ORF">Ae201684_000993</name>
</gene>
<dbReference type="VEuPathDB" id="FungiDB:AeMF1_004293"/>
<dbReference type="Gene3D" id="2.30.42.10">
    <property type="match status" value="1"/>
</dbReference>
<dbReference type="PROSITE" id="PS50106">
    <property type="entry name" value="PDZ"/>
    <property type="match status" value="1"/>
</dbReference>
<keyword evidence="4" id="KW-1185">Reference proteome</keyword>
<accession>A0A6G0XVK5</accession>
<sequence>MAASSIGGGSQTREKLLKKQDGERLGLSLISLNLRGAGDIYVSAVAPNSAASRQKVEIGWELLVINGRKVENMTVDDVAKVAGESKEVRITFETLLAKRFIKWKQDTGNATANKKQTSQVTNGKPEAKKRDTTEKSKTQTAQHGKTDIPHAAKPKKRLISQPSTQTQSQTNGVQGNTLKKTKEANETHESTPKKTKATSDAQESTPKKAKSTPVHGTMHRYLTSATPNIVSPDRPPQAPSPAVHHPVQELTRAEKSKMAMFIDKLTFMGFSKADAALSCEKCGVDNIDANMIWLISYIEERKFQADMNKAQIESELQKQNEDSQHKQKEAEVLQTAKSLRDLFPESVVFDPATKVPNLVHLIDFTLVNVDPSSQLRQLVIDLLKLETSARKWYKRPAECYVIKLVERINSVLKSHAVATCCATAADDATTPSKPCALLKLLQDEASAFKTHLYAMPSNQGV</sequence>
<feature type="region of interest" description="Disordered" evidence="1">
    <location>
        <begin position="226"/>
        <end position="245"/>
    </location>
</feature>
<feature type="domain" description="PDZ" evidence="2">
    <location>
        <begin position="13"/>
        <end position="81"/>
    </location>
</feature>
<feature type="compositionally biased region" description="Basic and acidic residues" evidence="1">
    <location>
        <begin position="125"/>
        <end position="137"/>
    </location>
</feature>
<protein>
    <recommendedName>
        <fullName evidence="2">PDZ domain-containing protein</fullName>
    </recommendedName>
</protein>
<proteinExistence type="predicted"/>
<reference evidence="3 4" key="1">
    <citation type="submission" date="2019-07" db="EMBL/GenBank/DDBJ databases">
        <title>Genomics analysis of Aphanomyces spp. identifies a new class of oomycete effector associated with host adaptation.</title>
        <authorList>
            <person name="Gaulin E."/>
        </authorList>
    </citation>
    <scope>NUCLEOTIDE SEQUENCE [LARGE SCALE GENOMIC DNA]</scope>
    <source>
        <strain evidence="3 4">ATCC 201684</strain>
    </source>
</reference>
<evidence type="ECO:0000313" key="4">
    <source>
        <dbReference type="Proteomes" id="UP000481153"/>
    </source>
</evidence>
<dbReference type="CDD" id="cd00136">
    <property type="entry name" value="PDZ_canonical"/>
    <property type="match status" value="1"/>
</dbReference>
<dbReference type="SMART" id="SM00228">
    <property type="entry name" value="PDZ"/>
    <property type="match status" value="1"/>
</dbReference>
<feature type="compositionally biased region" description="Basic and acidic residues" evidence="1">
    <location>
        <begin position="180"/>
        <end position="192"/>
    </location>
</feature>
<dbReference type="Proteomes" id="UP000481153">
    <property type="component" value="Unassembled WGS sequence"/>
</dbReference>
<evidence type="ECO:0000259" key="2">
    <source>
        <dbReference type="PROSITE" id="PS50106"/>
    </source>
</evidence>
<feature type="compositionally biased region" description="Low complexity" evidence="1">
    <location>
        <begin position="160"/>
        <end position="170"/>
    </location>
</feature>
<evidence type="ECO:0000256" key="1">
    <source>
        <dbReference type="SAM" id="MobiDB-lite"/>
    </source>
</evidence>
<dbReference type="AlphaFoldDB" id="A0A6G0XVK5"/>
<name>A0A6G0XVK5_9STRA</name>
<dbReference type="Pfam" id="PF00595">
    <property type="entry name" value="PDZ"/>
    <property type="match status" value="1"/>
</dbReference>